<dbReference type="InterPro" id="IPR041219">
    <property type="entry name" value="Phage_lysozyme2"/>
</dbReference>
<dbReference type="Pfam" id="PF18013">
    <property type="entry name" value="Phage_lysozyme2"/>
    <property type="match status" value="1"/>
</dbReference>
<name>A0ABX7JQQ0_9RHOB</name>
<organism evidence="2 3">
    <name type="scientific">Paracoccus methylovorus</name>
    <dbReference type="NCBI Taxonomy" id="2812658"/>
    <lineage>
        <taxon>Bacteria</taxon>
        <taxon>Pseudomonadati</taxon>
        <taxon>Pseudomonadota</taxon>
        <taxon>Alphaproteobacteria</taxon>
        <taxon>Rhodobacterales</taxon>
        <taxon>Paracoccaceae</taxon>
        <taxon>Paracoccus</taxon>
    </lineage>
</organism>
<evidence type="ECO:0000313" key="2">
    <source>
        <dbReference type="EMBL" id="QRZ15796.1"/>
    </source>
</evidence>
<evidence type="ECO:0000313" key="3">
    <source>
        <dbReference type="Proteomes" id="UP000663629"/>
    </source>
</evidence>
<sequence>MTATDQVIGKEGRNFTGFFGLGTGLAHTSKYSGEIRSFSDAVKGFEQAEGTDAQIAAMQVLLEQVEQLSMLKGGISGQEEKLIQLIKEQADILLGIKAGETARDARRQREVDETVRGYSQQAEVSAAILKFGEDSAEVETVRARQAREALKLRLQEMGVIAGSVQEQDALAALEADLAASADLRAQARQKESDALIADLTRQGELSAAILRFGEDSAEVEALRARHAREVNDERLKEMGLAPGLLALAQQLFAAEQKRTRQIRDGEAGRKADEMVADLREQAEINRAIALHGRDSLQVKELLIAAERRPYAASLESLKVSEARKREMMAEWDLARGMASADPFGQIAATREMQRAQAERLQQLKLEQALLGQSEAVRSRILALWKAELEIRRQGIDAASERAQESRAAAFEEDALTRSVERQKEAWSSVQSAAETAIDGIIDSLMKGDIEGAFEALASDITGMFAQLAISNPMKNAILGTDHATMADVGGLEGIWARLTGRGDGSDVQLPGPVTDVGTMSVEAANVVIGGPGAMSLLAGSGAANANFAPGIGGGLSGSSDVQSQVWKFFAGKGLQPHQIAGIMGNIQGESGFNPFAVGDNGTSFGLFQHHAGRGQGLLNAVGGSAGLGDVQKQLEFVWRELMTSESGAMQRLLASKDVGGATDAWMRGFERPSNEAMIDSWGTRLGAAEQALTQFSATAQTTTADLGTLGGGMGAFGNALQGFAQGGPQGALNGLLGGIGQIVASAIGIPGFAFGGDFGGGVRIVGEKGPELEFTGPSRIMNAELTRQLLSSRNPAMAANTPAQPVVQIQPVLVNNTSRPFEVETEETTDARGQRQTKYVLSEMTSQGIGARGGAAARTLRGMGVGTPTRRRG</sequence>
<proteinExistence type="predicted"/>
<dbReference type="Proteomes" id="UP000663629">
    <property type="component" value="Chromosome 2"/>
</dbReference>
<reference evidence="2 3" key="1">
    <citation type="submission" date="2021-02" db="EMBL/GenBank/DDBJ databases">
        <title>Paracoccus methylovroum sp.nov., a new methanol and methylamine utilizing methylotrophic denitrifer.</title>
        <authorList>
            <person name="Timsy T."/>
            <person name="Behrendt U."/>
            <person name="Ulrich A."/>
            <person name="Spanner T."/>
            <person name="Foesel B.U."/>
            <person name="Horn M.A."/>
            <person name="Kolb S."/>
        </authorList>
    </citation>
    <scope>NUCLEOTIDE SEQUENCE [LARGE SCALE GENOMIC DNA]</scope>
    <source>
        <strain evidence="2 3">H4-D09</strain>
    </source>
</reference>
<feature type="domain" description="Phage tail lysozyme" evidence="1">
    <location>
        <begin position="561"/>
        <end position="694"/>
    </location>
</feature>
<gene>
    <name evidence="2" type="ORF">JWJ88_15990</name>
</gene>
<keyword evidence="3" id="KW-1185">Reference proteome</keyword>
<accession>A0ABX7JQQ0</accession>
<dbReference type="EMBL" id="CP070371">
    <property type="protein sequence ID" value="QRZ15796.1"/>
    <property type="molecule type" value="Genomic_DNA"/>
</dbReference>
<protein>
    <recommendedName>
        <fullName evidence="1">Phage tail lysozyme domain-containing protein</fullName>
    </recommendedName>
</protein>
<evidence type="ECO:0000259" key="1">
    <source>
        <dbReference type="Pfam" id="PF18013"/>
    </source>
</evidence>
<dbReference type="Gene3D" id="1.10.530.10">
    <property type="match status" value="1"/>
</dbReference>